<dbReference type="InterPro" id="IPR001387">
    <property type="entry name" value="Cro/C1-type_HTH"/>
</dbReference>
<organism evidence="3 4">
    <name type="scientific">Lactobacillus xujianguonis</name>
    <dbReference type="NCBI Taxonomy" id="2495899"/>
    <lineage>
        <taxon>Bacteria</taxon>
        <taxon>Bacillati</taxon>
        <taxon>Bacillota</taxon>
        <taxon>Bacilli</taxon>
        <taxon>Lactobacillales</taxon>
        <taxon>Lactobacillaceae</taxon>
        <taxon>Lactobacillus</taxon>
    </lineage>
</organism>
<dbReference type="InterPro" id="IPR010057">
    <property type="entry name" value="Transcription_activator_Rgg_C"/>
</dbReference>
<evidence type="ECO:0000259" key="2">
    <source>
        <dbReference type="PROSITE" id="PS50943"/>
    </source>
</evidence>
<comment type="caution">
    <text evidence="3">The sequence shown here is derived from an EMBL/GenBank/DDBJ whole genome shotgun (WGS) entry which is preliminary data.</text>
</comment>
<sequence>MTIGEALKKKRQELGLSQTEMAAGVLTKSYYSKVERGLHEIKTVDLLEILAIHHVNANEFLEQFSLNKIEKSKSVKYGEIIRELHKAYYSQDLEQINEIRTQLKQEKQTKEIENLDAQAAMLEVGIKKDPNILSKEDKYQVRNLIFKTEEWNQDNLTLFSIAIPLFDFGELKSLVKSIFKNFKDITTFSNTIQEKVAAIAVNYLQNMLFYHYLDQETLNLALNILKKMTPSPSNCFAKIMASYYTAVFSGDKDRVRSILMFLRLNGMDAIVEKLKG</sequence>
<reference evidence="3 4" key="1">
    <citation type="submission" date="2018-12" db="EMBL/GenBank/DDBJ databases">
        <authorList>
            <person name="Meng J."/>
        </authorList>
    </citation>
    <scope>NUCLEOTIDE SEQUENCE [LARGE SCALE GENOMIC DNA]</scope>
    <source>
        <strain evidence="3 4">HT111-2</strain>
    </source>
</reference>
<dbReference type="NCBIfam" id="TIGR01716">
    <property type="entry name" value="RGG_Cterm"/>
    <property type="match status" value="1"/>
</dbReference>
<dbReference type="InterPro" id="IPR053163">
    <property type="entry name" value="HTH-type_regulator_Rgg"/>
</dbReference>
<protein>
    <submittedName>
        <fullName evidence="3">Rgg/GadR/MutR family transcriptional regulator</fullName>
    </submittedName>
</protein>
<dbReference type="GO" id="GO:0003677">
    <property type="term" value="F:DNA binding"/>
    <property type="evidence" value="ECO:0007669"/>
    <property type="project" value="InterPro"/>
</dbReference>
<feature type="domain" description="HTH cro/C1-type" evidence="2">
    <location>
        <begin position="7"/>
        <end position="60"/>
    </location>
</feature>
<name>A0A437STK7_9LACO</name>
<dbReference type="SUPFAM" id="SSF47413">
    <property type="entry name" value="lambda repressor-like DNA-binding domains"/>
    <property type="match status" value="1"/>
</dbReference>
<dbReference type="Pfam" id="PF01381">
    <property type="entry name" value="HTH_3"/>
    <property type="match status" value="1"/>
</dbReference>
<dbReference type="Gene3D" id="1.25.40.10">
    <property type="entry name" value="Tetratricopeptide repeat domain"/>
    <property type="match status" value="1"/>
</dbReference>
<dbReference type="InterPro" id="IPR011990">
    <property type="entry name" value="TPR-like_helical_dom_sf"/>
</dbReference>
<dbReference type="AlphaFoldDB" id="A0A437STK7"/>
<accession>A0A437STK7</accession>
<dbReference type="SMART" id="SM00530">
    <property type="entry name" value="HTH_XRE"/>
    <property type="match status" value="1"/>
</dbReference>
<dbReference type="CDD" id="cd00093">
    <property type="entry name" value="HTH_XRE"/>
    <property type="match status" value="1"/>
</dbReference>
<dbReference type="PANTHER" id="PTHR37038:SF12">
    <property type="entry name" value="TRANSCRIPTIONAL REGULATOR"/>
    <property type="match status" value="1"/>
</dbReference>
<dbReference type="PANTHER" id="PTHR37038">
    <property type="entry name" value="TRANSCRIPTIONAL REGULATOR-RELATED"/>
    <property type="match status" value="1"/>
</dbReference>
<dbReference type="RefSeq" id="WP_103662306.1">
    <property type="nucleotide sequence ID" value="NZ_ML136893.1"/>
</dbReference>
<dbReference type="PROSITE" id="PS50943">
    <property type="entry name" value="HTH_CROC1"/>
    <property type="match status" value="1"/>
</dbReference>
<evidence type="ECO:0000256" key="1">
    <source>
        <dbReference type="SAM" id="Coils"/>
    </source>
</evidence>
<gene>
    <name evidence="3" type="ORF">EJK17_08670</name>
</gene>
<dbReference type="Pfam" id="PF21259">
    <property type="entry name" value="Rgg_C"/>
    <property type="match status" value="1"/>
</dbReference>
<keyword evidence="1" id="KW-0175">Coiled coil</keyword>
<dbReference type="Proteomes" id="UP000288291">
    <property type="component" value="Unassembled WGS sequence"/>
</dbReference>
<dbReference type="EMBL" id="RXIA01000025">
    <property type="protein sequence ID" value="RVU70253.1"/>
    <property type="molecule type" value="Genomic_DNA"/>
</dbReference>
<feature type="coiled-coil region" evidence="1">
    <location>
        <begin position="93"/>
        <end position="120"/>
    </location>
</feature>
<evidence type="ECO:0000313" key="4">
    <source>
        <dbReference type="Proteomes" id="UP000288291"/>
    </source>
</evidence>
<keyword evidence="4" id="KW-1185">Reference proteome</keyword>
<evidence type="ECO:0000313" key="3">
    <source>
        <dbReference type="EMBL" id="RVU70253.1"/>
    </source>
</evidence>
<proteinExistence type="predicted"/>
<dbReference type="InterPro" id="IPR010982">
    <property type="entry name" value="Lambda_DNA-bd_dom_sf"/>
</dbReference>